<dbReference type="EMBL" id="BNJF01000002">
    <property type="protein sequence ID" value="GHO47103.1"/>
    <property type="molecule type" value="Genomic_DNA"/>
</dbReference>
<dbReference type="Proteomes" id="UP000612362">
    <property type="component" value="Unassembled WGS sequence"/>
</dbReference>
<protein>
    <submittedName>
        <fullName evidence="1">Uncharacterized protein</fullName>
    </submittedName>
</protein>
<accession>A0A8J3I791</accession>
<organism evidence="1 2">
    <name type="scientific">Ktedonospora formicarum</name>
    <dbReference type="NCBI Taxonomy" id="2778364"/>
    <lineage>
        <taxon>Bacteria</taxon>
        <taxon>Bacillati</taxon>
        <taxon>Chloroflexota</taxon>
        <taxon>Ktedonobacteria</taxon>
        <taxon>Ktedonobacterales</taxon>
        <taxon>Ktedonobacteraceae</taxon>
        <taxon>Ktedonospora</taxon>
    </lineage>
</organism>
<keyword evidence="2" id="KW-1185">Reference proteome</keyword>
<comment type="caution">
    <text evidence="1">The sequence shown here is derived from an EMBL/GenBank/DDBJ whole genome shotgun (WGS) entry which is preliminary data.</text>
</comment>
<gene>
    <name evidence="1" type="ORF">KSX_52660</name>
</gene>
<proteinExistence type="predicted"/>
<name>A0A8J3I791_9CHLR</name>
<evidence type="ECO:0000313" key="2">
    <source>
        <dbReference type="Proteomes" id="UP000612362"/>
    </source>
</evidence>
<sequence length="84" mass="9138">MSSTGSTKASTIELRIRINRYDNENAACAASNSLVMRNVFSLPLGPSQTTFDHGDIGFMRQRLVCSCGSEAQTWNDIASTQHVA</sequence>
<dbReference type="AlphaFoldDB" id="A0A8J3I791"/>
<reference evidence="1" key="1">
    <citation type="submission" date="2020-10" db="EMBL/GenBank/DDBJ databases">
        <title>Taxonomic study of unclassified bacteria belonging to the class Ktedonobacteria.</title>
        <authorList>
            <person name="Yabe S."/>
            <person name="Wang C.M."/>
            <person name="Zheng Y."/>
            <person name="Sakai Y."/>
            <person name="Cavaletti L."/>
            <person name="Monciardini P."/>
            <person name="Donadio S."/>
        </authorList>
    </citation>
    <scope>NUCLEOTIDE SEQUENCE</scope>
    <source>
        <strain evidence="1">SOSP1-1</strain>
    </source>
</reference>
<evidence type="ECO:0000313" key="1">
    <source>
        <dbReference type="EMBL" id="GHO47103.1"/>
    </source>
</evidence>